<dbReference type="GO" id="GO:0016114">
    <property type="term" value="P:terpenoid biosynthetic process"/>
    <property type="evidence" value="ECO:0007669"/>
    <property type="project" value="InterPro"/>
</dbReference>
<evidence type="ECO:0000256" key="4">
    <source>
        <dbReference type="ARBA" id="ARBA00023002"/>
    </source>
</evidence>
<comment type="catalytic activity">
    <reaction evidence="8">
        <text>(2E)-4-hydroxy-3-methylbut-2-enyl diphosphate + 2 oxidized [2Fe-2S]-[ferredoxin] + H2O = 2-C-methyl-D-erythritol 2,4-cyclic diphosphate + 2 reduced [2Fe-2S]-[ferredoxin] + H(+)</text>
        <dbReference type="Rhea" id="RHEA:26119"/>
        <dbReference type="Rhea" id="RHEA-COMP:10000"/>
        <dbReference type="Rhea" id="RHEA-COMP:10001"/>
        <dbReference type="ChEBI" id="CHEBI:15377"/>
        <dbReference type="ChEBI" id="CHEBI:15378"/>
        <dbReference type="ChEBI" id="CHEBI:33737"/>
        <dbReference type="ChEBI" id="CHEBI:33738"/>
        <dbReference type="ChEBI" id="CHEBI:58483"/>
        <dbReference type="ChEBI" id="CHEBI:128753"/>
        <dbReference type="EC" id="1.17.7.1"/>
    </reaction>
</comment>
<evidence type="ECO:0000256" key="3">
    <source>
        <dbReference type="ARBA" id="ARBA00022723"/>
    </source>
</evidence>
<evidence type="ECO:0000256" key="9">
    <source>
        <dbReference type="ARBA" id="ARBA00060620"/>
    </source>
</evidence>
<dbReference type="GO" id="GO:0046429">
    <property type="term" value="F:4-hydroxy-3-methylbut-2-en-1-yl diphosphate synthase activity (ferredoxin)"/>
    <property type="evidence" value="ECO:0007669"/>
    <property type="project" value="UniProtKB-EC"/>
</dbReference>
<dbReference type="GO" id="GO:0019288">
    <property type="term" value="P:isopentenyl diphosphate biosynthetic process, methylerythritol 4-phosphate pathway"/>
    <property type="evidence" value="ECO:0007669"/>
    <property type="project" value="TreeGrafter"/>
</dbReference>
<evidence type="ECO:0000259" key="15">
    <source>
        <dbReference type="Pfam" id="PF26540"/>
    </source>
</evidence>
<evidence type="ECO:0000256" key="7">
    <source>
        <dbReference type="ARBA" id="ARBA00023229"/>
    </source>
</evidence>
<keyword evidence="4" id="KW-0560">Oxidoreductase</keyword>
<accession>A0A6B7L8T9</accession>
<sequence>MATGAVPASFTGLKSQDHRGLGFGKSSDFVRVSNVQRVKFGRSKVAVIRNSSNPGRETVELEPASEGSPLLVPRQKYCETIHKTVRRKTRTVMVGNVALGSDHPIRIQTMTTTDTKDIAGTVEQVMRIADKGADIVRITVQGRKEADACFEIKNTLVQKNYNIPLVADIHFAPPVAMRVAECFDKIRVNPGNFADRRAQFEQLEYTDDDYQKELEHIEKVFSPLVEKCKKYGRAMRIGTNHGSLSDRIMSYHGDSPRGMVESAFEYARICRKLDFHNFVFSMKASNPVIMVQAYRLLVAEMNVLGWDYPLHLGVTEAGEGEDGRMKSAIGIGTLLMDGLGDTIRVSLTEAPELEIDPCRRLANLGMRTSELQKGVAPFEEKHRRYFDFQRRTGQLPLQKEGEEVDYRGVLHRDGSVLMSVSLDQLKTPELLYKSLAAKLIVGMPFKDLATVDSILVRELPPQDDKDARLALKRLIDISMGVITPLSEQLTKPLPNALALVTLKELSSGAHLLLPEGTRLVASVRGDEPEEELEILKTTDAIMILHHIPYSDEKTSRVHAARKLFEYLSENTLNFPVIHHIEFPEGIHRDDLVIGAGTNSGALLVDGLGDGILLEAPGQEFEFLRNTSFNLLQGCRMRNTKTEYVSCPSCGRTLFDLQEISSEIRERTSHLPGVSIAIMGCIVNGPGEMADADFGYVGGAPGKIDLYVGKTVVKRAIAMEQATDALIELIKEHGRWVDPPVEE</sequence>
<evidence type="ECO:0000256" key="1">
    <source>
        <dbReference type="ARBA" id="ARBA00001966"/>
    </source>
</evidence>
<keyword evidence="5" id="KW-0408">Iron</keyword>
<evidence type="ECO:0000256" key="8">
    <source>
        <dbReference type="ARBA" id="ARBA00051119"/>
    </source>
</evidence>
<dbReference type="Pfam" id="PF26540">
    <property type="entry name" value="GcpE_C"/>
    <property type="match status" value="1"/>
</dbReference>
<evidence type="ECO:0000256" key="6">
    <source>
        <dbReference type="ARBA" id="ARBA00023014"/>
    </source>
</evidence>
<dbReference type="PANTHER" id="PTHR30454:SF0">
    <property type="entry name" value="4-HYDROXY-3-METHYLBUT-2-EN-1-YL DIPHOSPHATE SYNTHASE (FERREDOXIN), CHLOROPLASTIC"/>
    <property type="match status" value="1"/>
</dbReference>
<dbReference type="EC" id="1.17.7.1" evidence="11"/>
<evidence type="ECO:0000256" key="2">
    <source>
        <dbReference type="ARBA" id="ARBA00022485"/>
    </source>
</evidence>
<dbReference type="PANTHER" id="PTHR30454">
    <property type="entry name" value="4-HYDROXY-3-METHYLBUT-2-EN-1-YL DIPHOSPHATE SYNTHASE"/>
    <property type="match status" value="1"/>
</dbReference>
<dbReference type="GO" id="GO:0005506">
    <property type="term" value="F:iron ion binding"/>
    <property type="evidence" value="ECO:0007669"/>
    <property type="project" value="InterPro"/>
</dbReference>
<dbReference type="GO" id="GO:0009507">
    <property type="term" value="C:chloroplast"/>
    <property type="evidence" value="ECO:0007669"/>
    <property type="project" value="TreeGrafter"/>
</dbReference>
<evidence type="ECO:0000256" key="11">
    <source>
        <dbReference type="ARBA" id="ARBA00067018"/>
    </source>
</evidence>
<dbReference type="InterPro" id="IPR011005">
    <property type="entry name" value="Dihydropteroate_synth-like_sf"/>
</dbReference>
<comment type="similarity">
    <text evidence="10">Belongs to the IspG family.</text>
</comment>
<dbReference type="Gene3D" id="3.30.413.10">
    <property type="entry name" value="Sulfite Reductase Hemoprotein, domain 1"/>
    <property type="match status" value="1"/>
</dbReference>
<dbReference type="InterPro" id="IPR045854">
    <property type="entry name" value="NO2/SO3_Rdtase_4Fe4S_sf"/>
</dbReference>
<dbReference type="Pfam" id="PF04551">
    <property type="entry name" value="GcpE"/>
    <property type="match status" value="1"/>
</dbReference>
<evidence type="ECO:0000256" key="10">
    <source>
        <dbReference type="ARBA" id="ARBA00061554"/>
    </source>
</evidence>
<keyword evidence="2" id="KW-0004">4Fe-4S</keyword>
<comment type="pathway">
    <text evidence="9">Isoprenoid biosynthesis; isopentenyl diphosphate biosynthesis via DXP pathway; isopentenyl diphosphate from 1-deoxy-D-xylulose 5-phosphate: step 5/6.</text>
</comment>
<dbReference type="NCBIfam" id="TIGR00612">
    <property type="entry name" value="ispG_gcpE"/>
    <property type="match status" value="1"/>
</dbReference>
<dbReference type="AlphaFoldDB" id="A0A6B7L8T9"/>
<evidence type="ECO:0000313" key="16">
    <source>
        <dbReference type="EMBL" id="QEV81824.1"/>
    </source>
</evidence>
<evidence type="ECO:0000256" key="5">
    <source>
        <dbReference type="ARBA" id="ARBA00023004"/>
    </source>
</evidence>
<dbReference type="SUPFAM" id="SSF56014">
    <property type="entry name" value="Nitrite and sulphite reductase 4Fe-4S domain-like"/>
    <property type="match status" value="1"/>
</dbReference>
<keyword evidence="6" id="KW-0411">Iron-sulfur</keyword>
<dbReference type="InterPro" id="IPR017178">
    <property type="entry name" value="IspG_atypical"/>
</dbReference>
<evidence type="ECO:0000256" key="13">
    <source>
        <dbReference type="ARBA" id="ARBA00083306"/>
    </source>
</evidence>
<gene>
    <name evidence="16" type="primary">HDS</name>
</gene>
<name>A0A6B7L8T9_PRUVU</name>
<evidence type="ECO:0000256" key="12">
    <source>
        <dbReference type="ARBA" id="ARBA00072132"/>
    </source>
</evidence>
<dbReference type="FunFam" id="3.30.413.10:FF:000006">
    <property type="entry name" value="4-hydroxy-3-methylbut-2-en-1-yl diphosphate synthase (flavodoxin)"/>
    <property type="match status" value="1"/>
</dbReference>
<dbReference type="FunFam" id="3.20.20.20:FF:000005">
    <property type="entry name" value="4-hydroxy-3-methylbut-2-en-1-yl diphosphate synthase (flavodoxin)"/>
    <property type="match status" value="1"/>
</dbReference>
<dbReference type="GO" id="GO:0051539">
    <property type="term" value="F:4 iron, 4 sulfur cluster binding"/>
    <property type="evidence" value="ECO:0007669"/>
    <property type="project" value="UniProtKB-KW"/>
</dbReference>
<proteinExistence type="evidence at transcript level"/>
<dbReference type="PIRSF" id="PIRSF037336">
    <property type="entry name" value="IspG_like"/>
    <property type="match status" value="1"/>
</dbReference>
<dbReference type="Gene3D" id="3.20.20.20">
    <property type="entry name" value="Dihydropteroate synthase-like"/>
    <property type="match status" value="1"/>
</dbReference>
<evidence type="ECO:0000259" key="14">
    <source>
        <dbReference type="Pfam" id="PF04551"/>
    </source>
</evidence>
<feature type="domain" description="IspG C-terminal" evidence="15">
    <location>
        <begin position="642"/>
        <end position="730"/>
    </location>
</feature>
<keyword evidence="7" id="KW-0414">Isoprene biosynthesis</keyword>
<organism evidence="16">
    <name type="scientific">Prunella vulgaris</name>
    <name type="common">Common selfheal</name>
    <dbReference type="NCBI Taxonomy" id="39358"/>
    <lineage>
        <taxon>Eukaryota</taxon>
        <taxon>Viridiplantae</taxon>
        <taxon>Streptophyta</taxon>
        <taxon>Embryophyta</taxon>
        <taxon>Tracheophyta</taxon>
        <taxon>Spermatophyta</taxon>
        <taxon>Magnoliopsida</taxon>
        <taxon>eudicotyledons</taxon>
        <taxon>Gunneridae</taxon>
        <taxon>Pentapetalae</taxon>
        <taxon>asterids</taxon>
        <taxon>lamiids</taxon>
        <taxon>Lamiales</taxon>
        <taxon>Lamiaceae</taxon>
        <taxon>Nepetoideae</taxon>
        <taxon>Mentheae</taxon>
        <taxon>Prunellinae</taxon>
        <taxon>Prunella</taxon>
    </lineage>
</organism>
<dbReference type="InterPro" id="IPR058578">
    <property type="entry name" value="IspG_TIM"/>
</dbReference>
<reference evidence="16" key="1">
    <citation type="submission" date="2018-12" db="EMBL/GenBank/DDBJ databases">
        <title>Transcriptomic Insight into Terpenoid Biosynthesis in Prunella vulgaris.</title>
        <authorList>
            <person name="Cui G."/>
            <person name="Zhang H."/>
            <person name="Jin B."/>
            <person name="Guo J."/>
            <person name="Bu J."/>
            <person name="Huang L."/>
        </authorList>
    </citation>
    <scope>NUCLEOTIDE SEQUENCE</scope>
    <source>
        <tissue evidence="16">Root</tissue>
    </source>
</reference>
<dbReference type="EMBL" id="MK272817">
    <property type="protein sequence ID" value="QEV81824.1"/>
    <property type="molecule type" value="mRNA"/>
</dbReference>
<keyword evidence="3" id="KW-0479">Metal-binding</keyword>
<protein>
    <recommendedName>
        <fullName evidence="12">4-hydroxy-3-methylbut-2-en-1-yl diphosphate synthase (ferredoxin), chloroplastic</fullName>
        <ecNumber evidence="11">1.17.7.1</ecNumber>
    </recommendedName>
    <alternativeName>
        <fullName evidence="13">1-hydroxy-2-methyl-2-(E)-butenyl 4-diphosphate synthase</fullName>
    </alternativeName>
</protein>
<dbReference type="InterPro" id="IPR004588">
    <property type="entry name" value="IspG_bac-typ"/>
</dbReference>
<dbReference type="HAMAP" id="MF_00159">
    <property type="entry name" value="IspG"/>
    <property type="match status" value="1"/>
</dbReference>
<comment type="cofactor">
    <cofactor evidence="1">
        <name>[4Fe-4S] cluster</name>
        <dbReference type="ChEBI" id="CHEBI:49883"/>
    </cofactor>
</comment>
<dbReference type="InterPro" id="IPR058579">
    <property type="entry name" value="IspG_C"/>
</dbReference>
<feature type="domain" description="IspG TIM-barrel" evidence="14">
    <location>
        <begin position="89"/>
        <end position="358"/>
    </location>
</feature>